<dbReference type="PANTHER" id="PTHR23306">
    <property type="entry name" value="TUMOR SUSCEPTIBILITY GENE 101 PROTEIN-RELATED"/>
    <property type="match status" value="1"/>
</dbReference>
<dbReference type="GO" id="GO:0043130">
    <property type="term" value="F:ubiquitin binding"/>
    <property type="evidence" value="ECO:0007669"/>
    <property type="project" value="TreeGrafter"/>
</dbReference>
<name>A0AAD8P9A4_BABGI</name>
<dbReference type="AlphaFoldDB" id="A0AAD8P9A4"/>
<dbReference type="Gene3D" id="3.10.110.10">
    <property type="entry name" value="Ubiquitin Conjugating Enzyme"/>
    <property type="match status" value="1"/>
</dbReference>
<evidence type="ECO:0000313" key="7">
    <source>
        <dbReference type="Proteomes" id="UP001230268"/>
    </source>
</evidence>
<evidence type="ECO:0000256" key="4">
    <source>
        <dbReference type="ARBA" id="ARBA00022927"/>
    </source>
</evidence>
<dbReference type="SUPFAM" id="SSF54495">
    <property type="entry name" value="UBC-like"/>
    <property type="match status" value="1"/>
</dbReference>
<proteinExistence type="predicted"/>
<evidence type="ECO:0000256" key="1">
    <source>
        <dbReference type="ARBA" id="ARBA00004177"/>
    </source>
</evidence>
<evidence type="ECO:0000259" key="5">
    <source>
        <dbReference type="PROSITE" id="PS51322"/>
    </source>
</evidence>
<dbReference type="InterPro" id="IPR037202">
    <property type="entry name" value="ESCRT_assembly_dom"/>
</dbReference>
<dbReference type="InterPro" id="IPR052070">
    <property type="entry name" value="ESCRT-I_UEV_domain"/>
</dbReference>
<protein>
    <recommendedName>
        <fullName evidence="5">UEV domain-containing protein</fullName>
    </recommendedName>
</protein>
<dbReference type="GO" id="GO:0015031">
    <property type="term" value="P:protein transport"/>
    <property type="evidence" value="ECO:0007669"/>
    <property type="project" value="UniProtKB-KW"/>
</dbReference>
<keyword evidence="2" id="KW-0813">Transport</keyword>
<dbReference type="CDD" id="cd11685">
    <property type="entry name" value="UEV_TSG101-like"/>
    <property type="match status" value="1"/>
</dbReference>
<dbReference type="GO" id="GO:0000813">
    <property type="term" value="C:ESCRT I complex"/>
    <property type="evidence" value="ECO:0007669"/>
    <property type="project" value="TreeGrafter"/>
</dbReference>
<dbReference type="EMBL" id="JAVEPI010000002">
    <property type="protein sequence ID" value="KAK1443325.1"/>
    <property type="molecule type" value="Genomic_DNA"/>
</dbReference>
<feature type="domain" description="UEV" evidence="5">
    <location>
        <begin position="11"/>
        <end position="161"/>
    </location>
</feature>
<organism evidence="6 7">
    <name type="scientific">Babesia gibsoni</name>
    <dbReference type="NCBI Taxonomy" id="33632"/>
    <lineage>
        <taxon>Eukaryota</taxon>
        <taxon>Sar</taxon>
        <taxon>Alveolata</taxon>
        <taxon>Apicomplexa</taxon>
        <taxon>Aconoidasida</taxon>
        <taxon>Piroplasmida</taxon>
        <taxon>Babesiidae</taxon>
        <taxon>Babesia</taxon>
    </lineage>
</organism>
<dbReference type="Proteomes" id="UP001230268">
    <property type="component" value="Unassembled WGS sequence"/>
</dbReference>
<dbReference type="InterPro" id="IPR008883">
    <property type="entry name" value="UEV_N"/>
</dbReference>
<keyword evidence="3" id="KW-0967">Endosome</keyword>
<keyword evidence="4" id="KW-0653">Protein transport</keyword>
<sequence>MVGRLDSISPPDEVMLDKAYKQYFKYPVLISTDVKLLLNRYGTLRASCSRFAKVGKHVQSEHMPKPVKLIIRGSIPFSFSNTSYYCHIRIALATDYPYSPPEICIPPNEGAKIVEKHPIVRRGGEVSMRYLESWNHKCTLLETVRRMQKVFNKHSPVYTTGVSDVTYIPMSIGVGPSRSTTMEDKIQKRPTRNIHVAMPVSEKYSFEPAGSPRETKPSSTDEMLERLLEEYGNNKHKLEIHGMCMRMWAPLCMEVASTLKAQSAANKELTEQLHKEGETVRELEGIVGYFDRVIDLGKEITNIKQDIESNSKQLVSEVHWKYCGNKTVQDRLRGAVAHEAAADSMMEALGDTFKRKLMTTKSYINYVRIISREKFYSLHERMKSAREL</sequence>
<dbReference type="GO" id="GO:0008333">
    <property type="term" value="P:endosome to lysosome transport"/>
    <property type="evidence" value="ECO:0007669"/>
    <property type="project" value="TreeGrafter"/>
</dbReference>
<dbReference type="Pfam" id="PF05743">
    <property type="entry name" value="UEV"/>
    <property type="match status" value="1"/>
</dbReference>
<gene>
    <name evidence="6" type="ORF">BgAZ_202010</name>
</gene>
<comment type="subcellular location">
    <subcellularLocation>
        <location evidence="1">Endosome</location>
    </subcellularLocation>
</comment>
<dbReference type="InterPro" id="IPR016135">
    <property type="entry name" value="UBQ-conjugating_enzyme/RWD"/>
</dbReference>
<evidence type="ECO:0000256" key="3">
    <source>
        <dbReference type="ARBA" id="ARBA00022753"/>
    </source>
</evidence>
<dbReference type="PROSITE" id="PS51322">
    <property type="entry name" value="UEV"/>
    <property type="match status" value="1"/>
</dbReference>
<reference evidence="6" key="1">
    <citation type="submission" date="2023-08" db="EMBL/GenBank/DDBJ databases">
        <title>Draft sequence of the Babesia gibsoni genome.</title>
        <authorList>
            <person name="Yamagishi J.Y."/>
            <person name="Xuan X.X."/>
        </authorList>
    </citation>
    <scope>NUCLEOTIDE SEQUENCE</scope>
    <source>
        <strain evidence="6">Azabu</strain>
    </source>
</reference>
<dbReference type="SUPFAM" id="SSF140111">
    <property type="entry name" value="Endosomal sorting complex assembly domain"/>
    <property type="match status" value="1"/>
</dbReference>
<evidence type="ECO:0000256" key="2">
    <source>
        <dbReference type="ARBA" id="ARBA00022448"/>
    </source>
</evidence>
<evidence type="ECO:0000313" key="6">
    <source>
        <dbReference type="EMBL" id="KAK1443325.1"/>
    </source>
</evidence>
<dbReference type="PANTHER" id="PTHR23306:SF3">
    <property type="entry name" value="TUMOR SUPPRESSOR PROTEIN 101"/>
    <property type="match status" value="1"/>
</dbReference>
<keyword evidence="7" id="KW-1185">Reference proteome</keyword>
<accession>A0AAD8P9A4</accession>
<comment type="caution">
    <text evidence="6">The sequence shown here is derived from an EMBL/GenBank/DDBJ whole genome shotgun (WGS) entry which is preliminary data.</text>
</comment>